<feature type="region of interest" description="Disordered" evidence="1">
    <location>
        <begin position="83"/>
        <end position="106"/>
    </location>
</feature>
<feature type="region of interest" description="Disordered" evidence="1">
    <location>
        <begin position="1"/>
        <end position="51"/>
    </location>
</feature>
<feature type="compositionally biased region" description="Basic and acidic residues" evidence="1">
    <location>
        <begin position="96"/>
        <end position="106"/>
    </location>
</feature>
<sequence>MRREPGRHLRQSVRPVVAGHHRTRDGRVTASAVRPASDACALPHSPQSAAPAQVQEVVQEVPRIHRYGASERLSSTALHGTVAEAPVHQGAAHRKTSADTAERPYR</sequence>
<dbReference type="EMBL" id="HBUE01124009">
    <property type="protein sequence ID" value="CAG6493720.1"/>
    <property type="molecule type" value="Transcribed_RNA"/>
</dbReference>
<dbReference type="AlphaFoldDB" id="A0A8D8CM31"/>
<accession>A0A8D8CM31</accession>
<reference evidence="2" key="1">
    <citation type="submission" date="2021-05" db="EMBL/GenBank/DDBJ databases">
        <authorList>
            <person name="Alioto T."/>
            <person name="Alioto T."/>
            <person name="Gomez Garrido J."/>
        </authorList>
    </citation>
    <scope>NUCLEOTIDE SEQUENCE</scope>
</reference>
<proteinExistence type="predicted"/>
<evidence type="ECO:0000256" key="1">
    <source>
        <dbReference type="SAM" id="MobiDB-lite"/>
    </source>
</evidence>
<name>A0A8D8CM31_CULPI</name>
<evidence type="ECO:0000313" key="2">
    <source>
        <dbReference type="EMBL" id="CAG6493720.1"/>
    </source>
</evidence>
<organism evidence="2">
    <name type="scientific">Culex pipiens</name>
    <name type="common">House mosquito</name>
    <dbReference type="NCBI Taxonomy" id="7175"/>
    <lineage>
        <taxon>Eukaryota</taxon>
        <taxon>Metazoa</taxon>
        <taxon>Ecdysozoa</taxon>
        <taxon>Arthropoda</taxon>
        <taxon>Hexapoda</taxon>
        <taxon>Insecta</taxon>
        <taxon>Pterygota</taxon>
        <taxon>Neoptera</taxon>
        <taxon>Endopterygota</taxon>
        <taxon>Diptera</taxon>
        <taxon>Nematocera</taxon>
        <taxon>Culicoidea</taxon>
        <taxon>Culicidae</taxon>
        <taxon>Culicinae</taxon>
        <taxon>Culicini</taxon>
        <taxon>Culex</taxon>
        <taxon>Culex</taxon>
    </lineage>
</organism>
<protein>
    <submittedName>
        <fullName evidence="2">(northern house mosquito) hypothetical protein</fullName>
    </submittedName>
</protein>